<feature type="domain" description="DNA topoisomerase type IA zn finger" evidence="1">
    <location>
        <begin position="13"/>
        <end position="49"/>
    </location>
</feature>
<evidence type="ECO:0000313" key="3">
    <source>
        <dbReference type="Proteomes" id="UP000199588"/>
    </source>
</evidence>
<protein>
    <submittedName>
        <fullName evidence="2">DNA topoisomerase</fullName>
    </submittedName>
</protein>
<accession>A0A1G5CS19</accession>
<dbReference type="PANTHER" id="PTHR42785:SF1">
    <property type="entry name" value="DNA TOPOISOMERASE"/>
    <property type="match status" value="1"/>
</dbReference>
<dbReference type="Pfam" id="PF01396">
    <property type="entry name" value="Zn_ribbon_Top1"/>
    <property type="match status" value="4"/>
</dbReference>
<dbReference type="EMBL" id="FMUQ01000009">
    <property type="protein sequence ID" value="SCY05359.1"/>
    <property type="molecule type" value="Genomic_DNA"/>
</dbReference>
<proteinExistence type="predicted"/>
<dbReference type="SUPFAM" id="SSF57783">
    <property type="entry name" value="Zinc beta-ribbon"/>
    <property type="match status" value="3"/>
</dbReference>
<evidence type="ECO:0000313" key="2">
    <source>
        <dbReference type="EMBL" id="SCY05359.1"/>
    </source>
</evidence>
<gene>
    <name evidence="2" type="ORF">SAMN02910354_01313</name>
</gene>
<dbReference type="RefSeq" id="WP_090655392.1">
    <property type="nucleotide sequence ID" value="NZ_CP015031.1"/>
</dbReference>
<reference evidence="2 3" key="1">
    <citation type="submission" date="2016-10" db="EMBL/GenBank/DDBJ databases">
        <authorList>
            <person name="Varghese N."/>
            <person name="Submissions S."/>
        </authorList>
    </citation>
    <scope>NUCLEOTIDE SEQUENCE [LARGE SCALE GENOMIC DNA]</scope>
    <source>
        <strain evidence="2 3">DSM 22022</strain>
    </source>
</reference>
<dbReference type="InterPro" id="IPR013498">
    <property type="entry name" value="Topo_IA_Znf"/>
</dbReference>
<dbReference type="PANTHER" id="PTHR42785">
    <property type="entry name" value="DNA TOPOISOMERASE, TYPE IA, CORE"/>
    <property type="match status" value="1"/>
</dbReference>
<comment type="caution">
    <text evidence="2">The sequence shown here is derived from an EMBL/GenBank/DDBJ whole genome shotgun (WGS) entry which is preliminary data.</text>
</comment>
<feature type="domain" description="DNA topoisomerase type IA zn finger" evidence="1">
    <location>
        <begin position="61"/>
        <end position="95"/>
    </location>
</feature>
<organism evidence="2 3">
    <name type="scientific">Basfia succiniciproducens</name>
    <dbReference type="NCBI Taxonomy" id="653940"/>
    <lineage>
        <taxon>Bacteria</taxon>
        <taxon>Pseudomonadati</taxon>
        <taxon>Pseudomonadota</taxon>
        <taxon>Gammaproteobacteria</taxon>
        <taxon>Pasteurellales</taxon>
        <taxon>Pasteurellaceae</taxon>
        <taxon>Basfia</taxon>
    </lineage>
</organism>
<name>A0A1G5CS19_9PAST</name>
<feature type="domain" description="DNA topoisomerase type IA zn finger" evidence="1">
    <location>
        <begin position="146"/>
        <end position="163"/>
    </location>
</feature>
<keyword evidence="3" id="KW-1185">Reference proteome</keyword>
<feature type="domain" description="DNA topoisomerase type IA zn finger" evidence="1">
    <location>
        <begin position="106"/>
        <end position="143"/>
    </location>
</feature>
<dbReference type="Gene3D" id="3.30.65.10">
    <property type="entry name" value="Bacterial Topoisomerase I, domain 1"/>
    <property type="match status" value="3"/>
</dbReference>
<evidence type="ECO:0000259" key="1">
    <source>
        <dbReference type="Pfam" id="PF01396"/>
    </source>
</evidence>
<sequence>MSEPLFQHTKTEECCPQCGSPLQIKQGKKGKFLGCSAYPACDYLKPLSNQSESRIIKQLDECCPQCGHPLLIRQGNFGMFIGCGNYPQCHFIVHEDEQPPAEESVACPECGKGELISRRGRQGKYFYACNRYPHCKFTLPGKPYLQDCPQCGGHICLLKKENETYRTFLCVNKSCRHQFDREKEKT</sequence>
<dbReference type="Proteomes" id="UP000199588">
    <property type="component" value="Unassembled WGS sequence"/>
</dbReference>
<dbReference type="InterPro" id="IPR000380">
    <property type="entry name" value="Topo_IA"/>
</dbReference>